<feature type="non-terminal residue" evidence="4">
    <location>
        <position position="1"/>
    </location>
</feature>
<dbReference type="RefSeq" id="WP_276316628.1">
    <property type="nucleotide sequence ID" value="NZ_JAKVPY010000018.1"/>
</dbReference>
<dbReference type="Gene3D" id="3.40.50.920">
    <property type="match status" value="1"/>
</dbReference>
<proteinExistence type="predicted"/>
<dbReference type="Pfam" id="PF22613">
    <property type="entry name" value="Transketolase_C_1"/>
    <property type="match status" value="1"/>
</dbReference>
<dbReference type="InterPro" id="IPR033247">
    <property type="entry name" value="Transketolase_fam"/>
</dbReference>
<protein>
    <submittedName>
        <fullName evidence="4">Transketolase</fullName>
        <ecNumber evidence="4">2.2.1.1</ecNumber>
    </submittedName>
</protein>
<dbReference type="InterPro" id="IPR009014">
    <property type="entry name" value="Transketo_C/PFOR_II"/>
</dbReference>
<dbReference type="SUPFAM" id="SSF52922">
    <property type="entry name" value="TK C-terminal domain-like"/>
    <property type="match status" value="1"/>
</dbReference>
<evidence type="ECO:0000313" key="5">
    <source>
        <dbReference type="Proteomes" id="UP001202117"/>
    </source>
</evidence>
<evidence type="ECO:0000256" key="2">
    <source>
        <dbReference type="ARBA" id="ARBA00022842"/>
    </source>
</evidence>
<dbReference type="PANTHER" id="PTHR43522:SF2">
    <property type="entry name" value="TRANSKETOLASE 1-RELATED"/>
    <property type="match status" value="1"/>
</dbReference>
<keyword evidence="2" id="KW-0460">Magnesium</keyword>
<feature type="domain" description="Transketolase-like C-terminal" evidence="3">
    <location>
        <begin position="2"/>
        <end position="78"/>
    </location>
</feature>
<keyword evidence="5" id="KW-1185">Reference proteome</keyword>
<reference evidence="4 5" key="1">
    <citation type="submission" date="2022-02" db="EMBL/GenBank/DDBJ databases">
        <title>Halomonas fukangensis sp. nov., a halophilic bacterium isolated from a bulk soil of Kalidium foliatum at Fukang.</title>
        <authorList>
            <person name="Huang Y."/>
        </authorList>
    </citation>
    <scope>NUCLEOTIDE SEQUENCE [LARGE SCALE GENOMIC DNA]</scope>
    <source>
        <strain evidence="4 5">EGI 63088</strain>
    </source>
</reference>
<dbReference type="EC" id="2.2.1.1" evidence="4"/>
<evidence type="ECO:0000313" key="4">
    <source>
        <dbReference type="EMBL" id="MCH4564418.1"/>
    </source>
</evidence>
<organism evidence="4 5">
    <name type="scientific">Halomonas flagellata</name>
    <dbReference type="NCBI Taxonomy" id="2920385"/>
    <lineage>
        <taxon>Bacteria</taxon>
        <taxon>Pseudomonadati</taxon>
        <taxon>Pseudomonadota</taxon>
        <taxon>Gammaproteobacteria</taxon>
        <taxon>Oceanospirillales</taxon>
        <taxon>Halomonadaceae</taxon>
        <taxon>Halomonas</taxon>
    </lineage>
</organism>
<sequence>AGRAVRVVSMPSTDRFDAQDAEYRERVLPRAVSARLAIEAGHVDAWYKYVGLDGRVVGMTSYGESGKAEDLFQHFGFTVDNVVEQAERLLTRRAT</sequence>
<name>A0ABS9RX39_9GAMM</name>
<evidence type="ECO:0000259" key="3">
    <source>
        <dbReference type="Pfam" id="PF22613"/>
    </source>
</evidence>
<gene>
    <name evidence="4" type="ORF">MKP05_15005</name>
</gene>
<keyword evidence="4" id="KW-0808">Transferase</keyword>
<evidence type="ECO:0000256" key="1">
    <source>
        <dbReference type="ARBA" id="ARBA00022723"/>
    </source>
</evidence>
<keyword evidence="1" id="KW-0479">Metal-binding</keyword>
<dbReference type="Proteomes" id="UP001202117">
    <property type="component" value="Unassembled WGS sequence"/>
</dbReference>
<accession>A0ABS9RX39</accession>
<dbReference type="InterPro" id="IPR055152">
    <property type="entry name" value="Transketolase-like_C_2"/>
</dbReference>
<comment type="caution">
    <text evidence="4">The sequence shown here is derived from an EMBL/GenBank/DDBJ whole genome shotgun (WGS) entry which is preliminary data.</text>
</comment>
<dbReference type="EMBL" id="JAKVPY010000018">
    <property type="protein sequence ID" value="MCH4564418.1"/>
    <property type="molecule type" value="Genomic_DNA"/>
</dbReference>
<dbReference type="GO" id="GO:0004802">
    <property type="term" value="F:transketolase activity"/>
    <property type="evidence" value="ECO:0007669"/>
    <property type="project" value="UniProtKB-EC"/>
</dbReference>
<dbReference type="PANTHER" id="PTHR43522">
    <property type="entry name" value="TRANSKETOLASE"/>
    <property type="match status" value="1"/>
</dbReference>